<accession>A0A9N9GN24</accession>
<name>A0A9N9GN24_9GLOM</name>
<comment type="caution">
    <text evidence="2">The sequence shown here is derived from an EMBL/GenBank/DDBJ whole genome shotgun (WGS) entry which is preliminary data.</text>
</comment>
<feature type="transmembrane region" description="Helical" evidence="1">
    <location>
        <begin position="641"/>
        <end position="663"/>
    </location>
</feature>
<keyword evidence="1" id="KW-0812">Transmembrane</keyword>
<feature type="transmembrane region" description="Helical" evidence="1">
    <location>
        <begin position="570"/>
        <end position="588"/>
    </location>
</feature>
<evidence type="ECO:0000313" key="2">
    <source>
        <dbReference type="EMBL" id="CAG8620657.1"/>
    </source>
</evidence>
<keyword evidence="1" id="KW-1133">Transmembrane helix</keyword>
<feature type="transmembrane region" description="Helical" evidence="1">
    <location>
        <begin position="470"/>
        <end position="489"/>
    </location>
</feature>
<sequence length="743" mass="82563">MDYLLNSLNPHVISKAFFGYAFTNPVSGAWNPDQSSVKVNIAPEKGFMRISAIRNTTNMAWAQYFIDSNYHFQQLSSGTIELPIFASAVFNTLATVDEGYAILYANSSDPTNSADPLIIRAALYIQTIGYGEQTLGSPLLLYQIPIQNILFGPLYCDISPVGVGQICTLTMYDNSTANATPATPTNATATQSTQSISNNNTYYAKISFLSSGSVIEFTPISRSLPTLPNVTEWVVASLSYGGYLLVAQTLSPTNLVNIYAYVFDEYSVTGQPWDLQEPTPSNVAGSFQILPNNSIVVAQQESLNSWSFLVSDLPKFTKNLDNGYSNVRVNTTYPKIGENNDEPFAGSVSGLLRLTLDGTTYYESQDSNKFFSDLQADISKILPVSTSRLSSNKHVQVDFSISPGRQMFLLLNIEQSRDKNERSVASLIRDLNTMIRNKDITPIGSGNTTKYLDDTYGFVPSSNLWDKYKLKLLGVFLVACLLIFLFLLAQRRDKKGHNIAILQLGLILFDLIIDVLFLVNNGKDVEFLYIPSVIFLVAPICINTALAFSIITKENTQPEFFSWFVRHGKVASIFTVLAGADIEALAILKSNLAGFSFFQAPFSDEAQSRIFWGACLNIFTEDIPQVIIQILYQRNTVIYDIIPLLTLVSSCLNLTINMIGRLYQATNRIRQQRNQSFPKVNETPYDSYDFGGNQPFQMPTPMISQDESSHKTDIKGDILSVECDSRKLAKSNSTSSFQEMINH</sequence>
<reference evidence="2" key="1">
    <citation type="submission" date="2021-06" db="EMBL/GenBank/DDBJ databases">
        <authorList>
            <person name="Kallberg Y."/>
            <person name="Tangrot J."/>
            <person name="Rosling A."/>
        </authorList>
    </citation>
    <scope>NUCLEOTIDE SEQUENCE</scope>
    <source>
        <strain evidence="2">MA453B</strain>
    </source>
</reference>
<dbReference type="EMBL" id="CAJVPY010004486">
    <property type="protein sequence ID" value="CAG8620657.1"/>
    <property type="molecule type" value="Genomic_DNA"/>
</dbReference>
<feature type="transmembrane region" description="Helical" evidence="1">
    <location>
        <begin position="527"/>
        <end position="550"/>
    </location>
</feature>
<gene>
    <name evidence="2" type="ORF">DERYTH_LOCUS8618</name>
</gene>
<keyword evidence="3" id="KW-1185">Reference proteome</keyword>
<dbReference type="OrthoDB" id="2420894at2759"/>
<keyword evidence="1" id="KW-0472">Membrane</keyword>
<dbReference type="Proteomes" id="UP000789405">
    <property type="component" value="Unassembled WGS sequence"/>
</dbReference>
<evidence type="ECO:0000313" key="3">
    <source>
        <dbReference type="Proteomes" id="UP000789405"/>
    </source>
</evidence>
<dbReference type="AlphaFoldDB" id="A0A9N9GN24"/>
<protein>
    <submittedName>
        <fullName evidence="2">8348_t:CDS:1</fullName>
    </submittedName>
</protein>
<organism evidence="2 3">
    <name type="scientific">Dentiscutata erythropus</name>
    <dbReference type="NCBI Taxonomy" id="1348616"/>
    <lineage>
        <taxon>Eukaryota</taxon>
        <taxon>Fungi</taxon>
        <taxon>Fungi incertae sedis</taxon>
        <taxon>Mucoromycota</taxon>
        <taxon>Glomeromycotina</taxon>
        <taxon>Glomeromycetes</taxon>
        <taxon>Diversisporales</taxon>
        <taxon>Gigasporaceae</taxon>
        <taxon>Dentiscutata</taxon>
    </lineage>
</organism>
<proteinExistence type="predicted"/>
<evidence type="ECO:0000256" key="1">
    <source>
        <dbReference type="SAM" id="Phobius"/>
    </source>
</evidence>
<feature type="transmembrane region" description="Helical" evidence="1">
    <location>
        <begin position="501"/>
        <end position="521"/>
    </location>
</feature>